<protein>
    <submittedName>
        <fullName evidence="2">Uncharacterized protein</fullName>
    </submittedName>
</protein>
<feature type="region of interest" description="Disordered" evidence="1">
    <location>
        <begin position="146"/>
        <end position="186"/>
    </location>
</feature>
<sequence>MLVLRGSLSKARAILKDTLHGLKSLFSTGYQRLPKAPPLSAFSCGGNERQLHRSFRELDGFYDGFTQQQQQQQQQWDNINNSATTAIDEKNMKSIIRRRKNKKKMQRSEEENMGLVVGGGGGETSDEDAIYRGSFMGFARIRRAVPAEERHETQLEARSEEQEKNRINRRGAGKGEAGEVSDTDSDSFSQKLRVELCCTVAEGIKKLEQIDAANVEHVLDIEERIHFVSVSTQYFHSTHCDEPLCYFRLGKLSSSFGEDSSLPES</sequence>
<dbReference type="AlphaFoldDB" id="A0AAV7F401"/>
<dbReference type="PANTHER" id="PTHR35461:SF3">
    <property type="entry name" value="OVATE DOMAIN-CONTAINING PROTEIN"/>
    <property type="match status" value="1"/>
</dbReference>
<reference evidence="2 3" key="1">
    <citation type="submission" date="2021-07" db="EMBL/GenBank/DDBJ databases">
        <title>The Aristolochia fimbriata genome: insights into angiosperm evolution, floral development and chemical biosynthesis.</title>
        <authorList>
            <person name="Jiao Y."/>
        </authorList>
    </citation>
    <scope>NUCLEOTIDE SEQUENCE [LARGE SCALE GENOMIC DNA]</scope>
    <source>
        <strain evidence="2">IBCAS-2021</strain>
        <tissue evidence="2">Leaf</tissue>
    </source>
</reference>
<feature type="region of interest" description="Disordered" evidence="1">
    <location>
        <begin position="99"/>
        <end position="123"/>
    </location>
</feature>
<evidence type="ECO:0000313" key="3">
    <source>
        <dbReference type="Proteomes" id="UP000825729"/>
    </source>
</evidence>
<keyword evidence="3" id="KW-1185">Reference proteome</keyword>
<dbReference type="PANTHER" id="PTHR35461">
    <property type="entry name" value="BNAANNG14610D PROTEIN"/>
    <property type="match status" value="1"/>
</dbReference>
<dbReference type="Proteomes" id="UP000825729">
    <property type="component" value="Unassembled WGS sequence"/>
</dbReference>
<dbReference type="EMBL" id="JAINDJ010000002">
    <property type="protein sequence ID" value="KAG9455798.1"/>
    <property type="molecule type" value="Genomic_DNA"/>
</dbReference>
<organism evidence="2 3">
    <name type="scientific">Aristolochia fimbriata</name>
    <name type="common">White veined hardy Dutchman's pipe vine</name>
    <dbReference type="NCBI Taxonomy" id="158543"/>
    <lineage>
        <taxon>Eukaryota</taxon>
        <taxon>Viridiplantae</taxon>
        <taxon>Streptophyta</taxon>
        <taxon>Embryophyta</taxon>
        <taxon>Tracheophyta</taxon>
        <taxon>Spermatophyta</taxon>
        <taxon>Magnoliopsida</taxon>
        <taxon>Magnoliidae</taxon>
        <taxon>Piperales</taxon>
        <taxon>Aristolochiaceae</taxon>
        <taxon>Aristolochia</taxon>
    </lineage>
</organism>
<comment type="caution">
    <text evidence="2">The sequence shown here is derived from an EMBL/GenBank/DDBJ whole genome shotgun (WGS) entry which is preliminary data.</text>
</comment>
<feature type="compositionally biased region" description="Basic and acidic residues" evidence="1">
    <location>
        <begin position="146"/>
        <end position="166"/>
    </location>
</feature>
<proteinExistence type="predicted"/>
<evidence type="ECO:0000256" key="1">
    <source>
        <dbReference type="SAM" id="MobiDB-lite"/>
    </source>
</evidence>
<accession>A0AAV7F401</accession>
<evidence type="ECO:0000313" key="2">
    <source>
        <dbReference type="EMBL" id="KAG9455798.1"/>
    </source>
</evidence>
<name>A0AAV7F401_ARIFI</name>
<gene>
    <name evidence="2" type="ORF">H6P81_000306</name>
</gene>